<dbReference type="Pfam" id="PF00440">
    <property type="entry name" value="TetR_N"/>
    <property type="match status" value="1"/>
</dbReference>
<name>A0A510HLW2_9ACTN</name>
<dbReference type="SUPFAM" id="SSF46689">
    <property type="entry name" value="Homeodomain-like"/>
    <property type="match status" value="1"/>
</dbReference>
<keyword evidence="1 2" id="KW-0238">DNA-binding</keyword>
<dbReference type="GO" id="GO:0003700">
    <property type="term" value="F:DNA-binding transcription factor activity"/>
    <property type="evidence" value="ECO:0007669"/>
    <property type="project" value="TreeGrafter"/>
</dbReference>
<dbReference type="Proteomes" id="UP000318065">
    <property type="component" value="Chromosome"/>
</dbReference>
<reference evidence="4" key="1">
    <citation type="journal article" date="2019" name="Microbiol. Resour. Announc.">
        <title>Complete Genome Sequence of Rubrobacter xylanophilus Strain AA3-22, Isolated from Arima Onsen in Japan.</title>
        <authorList>
            <person name="Tomariguchi N."/>
            <person name="Miyazaki K."/>
        </authorList>
    </citation>
    <scope>NUCLEOTIDE SEQUENCE [LARGE SCALE GENOMIC DNA]</scope>
    <source>
        <strain evidence="4">AA3-22</strain>
    </source>
</reference>
<sequence length="207" mass="23511">MGEERDRRDQILEAAFEEFSAKGFRGATIKSIAEAAGLQSPALIYWYFPDKEALFREVLGSRIPVLRAVRDPARLLERPPEEVLPLIARRYLSTFDNPAAQRMARLLVGEAMRRPEIAEIFGNAVIKRMLGFLKSYMAHQVELGRLRPHDVRSSARAFIGMLLPQVGGKVFFPAIREDGLTDEEHLRNVVGIFLEGLRPERKQGWTP</sequence>
<evidence type="ECO:0000313" key="4">
    <source>
        <dbReference type="EMBL" id="BBL80990.1"/>
    </source>
</evidence>
<dbReference type="PROSITE" id="PS50977">
    <property type="entry name" value="HTH_TETR_2"/>
    <property type="match status" value="1"/>
</dbReference>
<dbReference type="PANTHER" id="PTHR30055:SF226">
    <property type="entry name" value="HTH-TYPE TRANSCRIPTIONAL REGULATOR PKSA"/>
    <property type="match status" value="1"/>
</dbReference>
<dbReference type="InterPro" id="IPR009057">
    <property type="entry name" value="Homeodomain-like_sf"/>
</dbReference>
<dbReference type="GO" id="GO:0000976">
    <property type="term" value="F:transcription cis-regulatory region binding"/>
    <property type="evidence" value="ECO:0007669"/>
    <property type="project" value="TreeGrafter"/>
</dbReference>
<organism evidence="4 5">
    <name type="scientific">Rubrobacter xylanophilus</name>
    <dbReference type="NCBI Taxonomy" id="49319"/>
    <lineage>
        <taxon>Bacteria</taxon>
        <taxon>Bacillati</taxon>
        <taxon>Actinomycetota</taxon>
        <taxon>Rubrobacteria</taxon>
        <taxon>Rubrobacterales</taxon>
        <taxon>Rubrobacteraceae</taxon>
        <taxon>Rubrobacter</taxon>
    </lineage>
</organism>
<feature type="domain" description="HTH tetR-type" evidence="3">
    <location>
        <begin position="5"/>
        <end position="66"/>
    </location>
</feature>
<dbReference type="Gene3D" id="1.10.10.60">
    <property type="entry name" value="Homeodomain-like"/>
    <property type="match status" value="1"/>
</dbReference>
<evidence type="ECO:0000313" key="5">
    <source>
        <dbReference type="Proteomes" id="UP000318065"/>
    </source>
</evidence>
<evidence type="ECO:0000256" key="2">
    <source>
        <dbReference type="PROSITE-ProRule" id="PRU00335"/>
    </source>
</evidence>
<dbReference type="Gene3D" id="1.10.357.10">
    <property type="entry name" value="Tetracycline Repressor, domain 2"/>
    <property type="match status" value="1"/>
</dbReference>
<dbReference type="Pfam" id="PF14246">
    <property type="entry name" value="TetR_C_7"/>
    <property type="match status" value="1"/>
</dbReference>
<gene>
    <name evidence="4" type="ORF">RxyAA322_28440</name>
</gene>
<evidence type="ECO:0000259" key="3">
    <source>
        <dbReference type="PROSITE" id="PS50977"/>
    </source>
</evidence>
<dbReference type="AlphaFoldDB" id="A0A510HLW2"/>
<dbReference type="InterPro" id="IPR039536">
    <property type="entry name" value="TetR_C_Proteobacteria"/>
</dbReference>
<dbReference type="PANTHER" id="PTHR30055">
    <property type="entry name" value="HTH-TYPE TRANSCRIPTIONAL REGULATOR RUTR"/>
    <property type="match status" value="1"/>
</dbReference>
<proteinExistence type="predicted"/>
<dbReference type="InterPro" id="IPR050109">
    <property type="entry name" value="HTH-type_TetR-like_transc_reg"/>
</dbReference>
<dbReference type="RefSeq" id="WP_172620881.1">
    <property type="nucleotide sequence ID" value="NZ_AP019791.1"/>
</dbReference>
<dbReference type="InterPro" id="IPR036271">
    <property type="entry name" value="Tet_transcr_reg_TetR-rel_C_sf"/>
</dbReference>
<evidence type="ECO:0000256" key="1">
    <source>
        <dbReference type="ARBA" id="ARBA00023125"/>
    </source>
</evidence>
<accession>A0A510HLW2</accession>
<dbReference type="InterPro" id="IPR001647">
    <property type="entry name" value="HTH_TetR"/>
</dbReference>
<keyword evidence="5" id="KW-1185">Reference proteome</keyword>
<dbReference type="EMBL" id="AP019791">
    <property type="protein sequence ID" value="BBL80990.1"/>
    <property type="molecule type" value="Genomic_DNA"/>
</dbReference>
<protein>
    <recommendedName>
        <fullName evidence="3">HTH tetR-type domain-containing protein</fullName>
    </recommendedName>
</protein>
<comment type="caution">
    <text evidence="2">Lacks conserved residue(s) required for the propagation of feature annotation.</text>
</comment>
<dbReference type="SUPFAM" id="SSF48498">
    <property type="entry name" value="Tetracyclin repressor-like, C-terminal domain"/>
    <property type="match status" value="1"/>
</dbReference>